<dbReference type="InterPro" id="IPR008254">
    <property type="entry name" value="Flavodoxin/NO_synth"/>
</dbReference>
<dbReference type="InterPro" id="IPR029039">
    <property type="entry name" value="Flavoprotein-like_sf"/>
</dbReference>
<evidence type="ECO:0000313" key="4">
    <source>
        <dbReference type="EMBL" id="UTC24656.1"/>
    </source>
</evidence>
<name>A0ABY5DLJ1_9GAMM</name>
<dbReference type="PROSITE" id="PS50902">
    <property type="entry name" value="FLAVODOXIN_LIKE"/>
    <property type="match status" value="1"/>
</dbReference>
<keyword evidence="5" id="KW-1185">Reference proteome</keyword>
<accession>A0ABY5DLJ1</accession>
<evidence type="ECO:0000259" key="3">
    <source>
        <dbReference type="PROSITE" id="PS50902"/>
    </source>
</evidence>
<dbReference type="Pfam" id="PF03358">
    <property type="entry name" value="FMN_red"/>
    <property type="match status" value="1"/>
</dbReference>
<dbReference type="InterPro" id="IPR005025">
    <property type="entry name" value="FMN_Rdtase-like_dom"/>
</dbReference>
<dbReference type="EMBL" id="CP092900">
    <property type="protein sequence ID" value="UTC24656.1"/>
    <property type="molecule type" value="Genomic_DNA"/>
</dbReference>
<reference evidence="4 5" key="1">
    <citation type="journal article" date="2022" name="Nat. Microbiol.">
        <title>The microbiome of a bacterivorous marine choanoflagellate contains a resource-demanding obligate bacterial associate.</title>
        <authorList>
            <person name="Needham D.M."/>
            <person name="Poirier C."/>
            <person name="Bachy C."/>
            <person name="George E.E."/>
            <person name="Wilken S."/>
            <person name="Yung C.C.M."/>
            <person name="Limardo A.J."/>
            <person name="Morando M."/>
            <person name="Sudek L."/>
            <person name="Malmstrom R.R."/>
            <person name="Keeling P.J."/>
            <person name="Santoro A.E."/>
            <person name="Worden A.Z."/>
        </authorList>
    </citation>
    <scope>NUCLEOTIDE SEQUENCE [LARGE SCALE GENOMIC DNA]</scope>
    <source>
        <strain evidence="4 5">Comchoano-1</strain>
    </source>
</reference>
<proteinExistence type="predicted"/>
<dbReference type="SUPFAM" id="SSF52218">
    <property type="entry name" value="Flavoproteins"/>
    <property type="match status" value="1"/>
</dbReference>
<feature type="domain" description="Flavodoxin-like" evidence="3">
    <location>
        <begin position="4"/>
        <end position="169"/>
    </location>
</feature>
<protein>
    <submittedName>
        <fullName evidence="4">NAD(P)H-dependent oxidoreductase</fullName>
    </submittedName>
</protein>
<keyword evidence="1" id="KW-0285">Flavoprotein</keyword>
<evidence type="ECO:0000256" key="1">
    <source>
        <dbReference type="ARBA" id="ARBA00022630"/>
    </source>
</evidence>
<gene>
    <name evidence="4" type="ORF">MMH89_00555</name>
</gene>
<evidence type="ECO:0000313" key="5">
    <source>
        <dbReference type="Proteomes" id="UP001055955"/>
    </source>
</evidence>
<dbReference type="Proteomes" id="UP001055955">
    <property type="component" value="Chromosome"/>
</dbReference>
<dbReference type="PANTHER" id="PTHR30546:SF23">
    <property type="entry name" value="FLAVOPROTEIN-LIKE PROTEIN YCP4-RELATED"/>
    <property type="match status" value="1"/>
</dbReference>
<evidence type="ECO:0000256" key="2">
    <source>
        <dbReference type="ARBA" id="ARBA00022643"/>
    </source>
</evidence>
<sequence length="185" mass="19670">MSYIFIPYYSATGVVERLASHVARGVIMEGLEARLCEIPSLQKVDALEQMNDIALSLEQSLGVIMGSPTRFGHMAAPISAFWDRTASIWASGSLVGKPASVFSASNTVTGNQATLLSMLTPLLHHGMLVLGVPNEGGGGQLDSLGAPYGAYTNEQNDQADLPQWSVEQAVVIGRRVAVLAKRLNS</sequence>
<dbReference type="RefSeq" id="WP_258568441.1">
    <property type="nucleotide sequence ID" value="NZ_CP092900.1"/>
</dbReference>
<dbReference type="PANTHER" id="PTHR30546">
    <property type="entry name" value="FLAVODOXIN-RELATED PROTEIN WRBA-RELATED"/>
    <property type="match status" value="1"/>
</dbReference>
<organism evidence="4 5">
    <name type="scientific">Candidatus Comchoanobacter bicostacola</name>
    <dbReference type="NCBI Taxonomy" id="2919598"/>
    <lineage>
        <taxon>Bacteria</taxon>
        <taxon>Pseudomonadati</taxon>
        <taxon>Pseudomonadota</taxon>
        <taxon>Gammaproteobacteria</taxon>
        <taxon>Candidatus Comchoanobacterales</taxon>
        <taxon>Candidatus Comchoanobacteraceae</taxon>
        <taxon>Candidatus Comchoanobacter</taxon>
    </lineage>
</organism>
<keyword evidence="2" id="KW-0288">FMN</keyword>
<dbReference type="Gene3D" id="3.40.50.360">
    <property type="match status" value="1"/>
</dbReference>